<evidence type="ECO:0000313" key="2">
    <source>
        <dbReference type="Proteomes" id="UP000245778"/>
    </source>
</evidence>
<sequence length="240" mass="27934">MKNGKKELYVKIVPEKNEIVCSGLSFDDFICYLPEPIENLINIAIDTCVEVSETNYKKGFPLFEGKAAIKKIAEQESYCFGNFCFVDYCSSEQVDQLTAQEISELLYLGHMFEPLHSPFFPQLQNRFAYLSHDDSWYWKLYAQNIDDFLYILCGRLAKCIELPLPDNTQMIHEQLLYKAREGILIDLNEAVCKNNGIDVRLYTIGEYANMDKILNYLSQIKKEANKTNWIHFRGKEWSIS</sequence>
<gene>
    <name evidence="1" type="ORF">C7373_10265</name>
</gene>
<accession>A0A2U1CDT2</accession>
<comment type="caution">
    <text evidence="1">The sequence shown here is derived from an EMBL/GenBank/DDBJ whole genome shotgun (WGS) entry which is preliminary data.</text>
</comment>
<reference evidence="1 2" key="1">
    <citation type="submission" date="2018-04" db="EMBL/GenBank/DDBJ databases">
        <title>Genomic Encyclopedia of Type Strains, Phase IV (KMG-IV): sequencing the most valuable type-strain genomes for metagenomic binning, comparative biology and taxonomic classification.</title>
        <authorList>
            <person name="Goeker M."/>
        </authorList>
    </citation>
    <scope>NUCLEOTIDE SEQUENCE [LARGE SCALE GENOMIC DNA]</scope>
    <source>
        <strain evidence="1 2">DSM 26588</strain>
    </source>
</reference>
<evidence type="ECO:0000313" key="1">
    <source>
        <dbReference type="EMBL" id="PVY59084.1"/>
    </source>
</evidence>
<organism evidence="1 2">
    <name type="scientific">Intestinimonas butyriciproducens</name>
    <dbReference type="NCBI Taxonomy" id="1297617"/>
    <lineage>
        <taxon>Bacteria</taxon>
        <taxon>Bacillati</taxon>
        <taxon>Bacillota</taxon>
        <taxon>Clostridia</taxon>
        <taxon>Eubacteriales</taxon>
        <taxon>Intestinimonas</taxon>
    </lineage>
</organism>
<dbReference type="OrthoDB" id="8704087at2"/>
<proteinExistence type="predicted"/>
<dbReference type="GeneID" id="93229198"/>
<name>A0A2U1CDT2_9FIRM</name>
<protein>
    <submittedName>
        <fullName evidence="1">Uncharacterized protein</fullName>
    </submittedName>
</protein>
<dbReference type="Proteomes" id="UP000245778">
    <property type="component" value="Unassembled WGS sequence"/>
</dbReference>
<dbReference type="RefSeq" id="WP_116721656.1">
    <property type="nucleotide sequence ID" value="NZ_CP011524.1"/>
</dbReference>
<dbReference type="EMBL" id="QEKK01000002">
    <property type="protein sequence ID" value="PVY59084.1"/>
    <property type="molecule type" value="Genomic_DNA"/>
</dbReference>
<dbReference type="AlphaFoldDB" id="A0A2U1CDT2"/>